<accession>K0KGE2</accession>
<feature type="compositionally biased region" description="Polar residues" evidence="16">
    <location>
        <begin position="61"/>
        <end position="81"/>
    </location>
</feature>
<keyword evidence="11" id="KW-0131">Cell cycle</keyword>
<protein>
    <recommendedName>
        <fullName evidence="14">Kinesin-like protein</fullName>
    </recommendedName>
</protein>
<dbReference type="Pfam" id="PF00225">
    <property type="entry name" value="Kinesin"/>
    <property type="match status" value="1"/>
</dbReference>
<feature type="compositionally biased region" description="Basic and acidic residues" evidence="16">
    <location>
        <begin position="47"/>
        <end position="59"/>
    </location>
</feature>
<feature type="compositionally biased region" description="Low complexity" evidence="16">
    <location>
        <begin position="16"/>
        <end position="38"/>
    </location>
</feature>
<dbReference type="InterPro" id="IPR027417">
    <property type="entry name" value="P-loop_NTPase"/>
</dbReference>
<dbReference type="InterPro" id="IPR019821">
    <property type="entry name" value="Kinesin_motor_CS"/>
</dbReference>
<dbReference type="GO" id="GO:0005874">
    <property type="term" value="C:microtubule"/>
    <property type="evidence" value="ECO:0007669"/>
    <property type="project" value="UniProtKB-KW"/>
</dbReference>
<dbReference type="Proteomes" id="UP000009328">
    <property type="component" value="Unassembled WGS sequence"/>
</dbReference>
<dbReference type="InterPro" id="IPR036961">
    <property type="entry name" value="Kinesin_motor_dom_sf"/>
</dbReference>
<comment type="function">
    <text evidence="12">Required for assembly of the mitotic spindle.</text>
</comment>
<dbReference type="SUPFAM" id="SSF52540">
    <property type="entry name" value="P-loop containing nucleoside triphosphate hydrolases"/>
    <property type="match status" value="1"/>
</dbReference>
<evidence type="ECO:0000256" key="9">
    <source>
        <dbReference type="ARBA" id="ARBA00023175"/>
    </source>
</evidence>
<gene>
    <name evidence="18" type="ORF">BN7_37</name>
</gene>
<dbReference type="GO" id="GO:0051301">
    <property type="term" value="P:cell division"/>
    <property type="evidence" value="ECO:0007669"/>
    <property type="project" value="UniProtKB-KW"/>
</dbReference>
<evidence type="ECO:0000313" key="18">
    <source>
        <dbReference type="EMBL" id="CCH40504.1"/>
    </source>
</evidence>
<evidence type="ECO:0000256" key="8">
    <source>
        <dbReference type="ARBA" id="ARBA00023054"/>
    </source>
</evidence>
<dbReference type="InterPro" id="IPR027640">
    <property type="entry name" value="Kinesin-like_fam"/>
</dbReference>
<evidence type="ECO:0000256" key="5">
    <source>
        <dbReference type="ARBA" id="ARBA00022741"/>
    </source>
</evidence>
<dbReference type="SMART" id="SM00129">
    <property type="entry name" value="KISc"/>
    <property type="match status" value="1"/>
</dbReference>
<comment type="caution">
    <text evidence="18">The sequence shown here is derived from an EMBL/GenBank/DDBJ whole genome shotgun (WGS) entry which is preliminary data.</text>
</comment>
<dbReference type="PROSITE" id="PS50067">
    <property type="entry name" value="KINESIN_MOTOR_2"/>
    <property type="match status" value="1"/>
</dbReference>
<evidence type="ECO:0000256" key="16">
    <source>
        <dbReference type="SAM" id="MobiDB-lite"/>
    </source>
</evidence>
<dbReference type="STRING" id="1206466.K0KGE2"/>
<dbReference type="FunFam" id="3.40.850.10:FF:000073">
    <property type="entry name" value="Kinesin-like protein"/>
    <property type="match status" value="1"/>
</dbReference>
<keyword evidence="19" id="KW-1185">Reference proteome</keyword>
<dbReference type="InParanoid" id="K0KGE2"/>
<keyword evidence="4 14" id="KW-0493">Microtubule</keyword>
<reference evidence="18 19" key="1">
    <citation type="journal article" date="2012" name="Eukaryot. Cell">
        <title>Draft genome sequence of Wickerhamomyces ciferrii NRRL Y-1031 F-60-10.</title>
        <authorList>
            <person name="Schneider J."/>
            <person name="Andrea H."/>
            <person name="Blom J."/>
            <person name="Jaenicke S."/>
            <person name="Ruckert C."/>
            <person name="Schorsch C."/>
            <person name="Szczepanowski R."/>
            <person name="Farwick M."/>
            <person name="Goesmann A."/>
            <person name="Puhler A."/>
            <person name="Schaffer S."/>
            <person name="Tauch A."/>
            <person name="Kohler T."/>
            <person name="Brinkrolf K."/>
        </authorList>
    </citation>
    <scope>NUCLEOTIDE SEQUENCE [LARGE SCALE GENOMIC DNA]</scope>
    <source>
        <strain evidence="19">ATCC 14091 / BCRC 22168 / CBS 111 / JCM 3599 / NBRC 0793 / NRRL Y-1031 F-60-10</strain>
    </source>
</reference>
<comment type="similarity">
    <text evidence="13 14">Belongs to the TRAFAC class myosin-kinesin ATPase superfamily. Kinesin family.</text>
</comment>
<proteinExistence type="inferred from homology"/>
<keyword evidence="10" id="KW-0206">Cytoskeleton</keyword>
<sequence>MYSRSQTPRRQPHSALPSTPNLRPSSRPSSRANTPSSAFRPPSTISRYERPFSPLRERPSSAMSLGSSRPQTPSFATPQQPYTGTISVAVRAKPSDTFIKDPWFLTNESIEHSEVGEFKFDHVFHPSVSNSEVYDKTVKNLINQLMDGYNATVFAYGMTGSGKTYSMSGTKHEPGVIPLSVSEIFRHIENSDKEIYKHELKVSYLEIYNERIFDLLNINQITNPTLNNSAQSDLKIRDVPGYGVKVLGLIEESVKSEQELLTIIQKGDVNRRTGETDFNSRSSRSHAIVLVRVSTTNTVTGIETMSTLSLCDLAGSEKATAQQERRKEGSFINKSLLALGSVIVKLSSASTSVGHIPYRDSKLTRLLQPALSGDSLVSVLCTIHTSQSALAETVNTVRFAARAKNISLSVRKHEVDGNTEKDRIIEKLRLQVEKQAEEIQSLKENKPVNAVFNSSREGSVTPPSHSQEEMNQLLAENRILIERLENHKRLVDEKNAERIVLKNDILNDIFTRLSEQDMGVDGEQLILKVEELFKKTYAEIEEYKSYINHLETQLKLELQKRDNGNNELNVIKRGDGAYSPSKHASENEVDIIMKEQEDEIFELKEELKNKEKVIRALQSAKRVREGLMSTINMNESRRESGRHESLRPLNGDNLSNLPESSKLRPI</sequence>
<evidence type="ECO:0000256" key="11">
    <source>
        <dbReference type="ARBA" id="ARBA00023306"/>
    </source>
</evidence>
<evidence type="ECO:0000256" key="13">
    <source>
        <dbReference type="PROSITE-ProRule" id="PRU00283"/>
    </source>
</evidence>
<feature type="region of interest" description="Disordered" evidence="16">
    <location>
        <begin position="628"/>
        <end position="666"/>
    </location>
</feature>
<dbReference type="GO" id="GO:0003777">
    <property type="term" value="F:microtubule motor activity"/>
    <property type="evidence" value="ECO:0007669"/>
    <property type="project" value="InterPro"/>
</dbReference>
<dbReference type="EMBL" id="CAIF01000001">
    <property type="protein sequence ID" value="CCH40504.1"/>
    <property type="molecule type" value="Genomic_DNA"/>
</dbReference>
<dbReference type="GO" id="GO:0007018">
    <property type="term" value="P:microtubule-based movement"/>
    <property type="evidence" value="ECO:0007669"/>
    <property type="project" value="InterPro"/>
</dbReference>
<keyword evidence="5 13" id="KW-0547">Nucleotide-binding</keyword>
<dbReference type="PRINTS" id="PR00380">
    <property type="entry name" value="KINESINHEAVY"/>
</dbReference>
<keyword evidence="6" id="KW-0498">Mitosis</keyword>
<evidence type="ECO:0000256" key="15">
    <source>
        <dbReference type="SAM" id="Coils"/>
    </source>
</evidence>
<feature type="coiled-coil region" evidence="15">
    <location>
        <begin position="593"/>
        <end position="623"/>
    </location>
</feature>
<dbReference type="PROSITE" id="PS00411">
    <property type="entry name" value="KINESIN_MOTOR_1"/>
    <property type="match status" value="1"/>
</dbReference>
<evidence type="ECO:0000313" key="19">
    <source>
        <dbReference type="Proteomes" id="UP000009328"/>
    </source>
</evidence>
<dbReference type="GO" id="GO:0005524">
    <property type="term" value="F:ATP binding"/>
    <property type="evidence" value="ECO:0007669"/>
    <property type="project" value="UniProtKB-UniRule"/>
</dbReference>
<keyword evidence="9 13" id="KW-0505">Motor protein</keyword>
<feature type="domain" description="Kinesin motor" evidence="17">
    <location>
        <begin position="85"/>
        <end position="406"/>
    </location>
</feature>
<feature type="compositionally biased region" description="Basic and acidic residues" evidence="16">
    <location>
        <begin position="635"/>
        <end position="646"/>
    </location>
</feature>
<dbReference type="PANTHER" id="PTHR47968">
    <property type="entry name" value="CENTROMERE PROTEIN E"/>
    <property type="match status" value="1"/>
</dbReference>
<evidence type="ECO:0000256" key="4">
    <source>
        <dbReference type="ARBA" id="ARBA00022701"/>
    </source>
</evidence>
<organism evidence="18 19">
    <name type="scientific">Wickerhamomyces ciferrii (strain ATCC 14091 / BCRC 22168 / CBS 111 / JCM 3599 / NBRC 0793 / NRRL Y-1031 F-60-10)</name>
    <name type="common">Yeast</name>
    <name type="synonym">Pichia ciferrii</name>
    <dbReference type="NCBI Taxonomy" id="1206466"/>
    <lineage>
        <taxon>Eukaryota</taxon>
        <taxon>Fungi</taxon>
        <taxon>Dikarya</taxon>
        <taxon>Ascomycota</taxon>
        <taxon>Saccharomycotina</taxon>
        <taxon>Saccharomycetes</taxon>
        <taxon>Phaffomycetales</taxon>
        <taxon>Wickerhamomycetaceae</taxon>
        <taxon>Wickerhamomyces</taxon>
    </lineage>
</organism>
<dbReference type="PANTHER" id="PTHR47968:SF36">
    <property type="entry name" value="KINESIN HEAVY CHAIN ISOFORM X1"/>
    <property type="match status" value="1"/>
</dbReference>
<evidence type="ECO:0000256" key="10">
    <source>
        <dbReference type="ARBA" id="ARBA00023212"/>
    </source>
</evidence>
<evidence type="ECO:0000256" key="2">
    <source>
        <dbReference type="ARBA" id="ARBA00022490"/>
    </source>
</evidence>
<dbReference type="FunCoup" id="K0KGE2">
    <property type="interactions" value="56"/>
</dbReference>
<evidence type="ECO:0000256" key="3">
    <source>
        <dbReference type="ARBA" id="ARBA00022618"/>
    </source>
</evidence>
<dbReference type="InterPro" id="IPR001752">
    <property type="entry name" value="Kinesin_motor_dom"/>
</dbReference>
<evidence type="ECO:0000259" key="17">
    <source>
        <dbReference type="PROSITE" id="PS50067"/>
    </source>
</evidence>
<evidence type="ECO:0000256" key="14">
    <source>
        <dbReference type="RuleBase" id="RU000394"/>
    </source>
</evidence>
<keyword evidence="7 13" id="KW-0067">ATP-binding</keyword>
<evidence type="ECO:0000256" key="6">
    <source>
        <dbReference type="ARBA" id="ARBA00022776"/>
    </source>
</evidence>
<keyword evidence="3" id="KW-0132">Cell division</keyword>
<dbReference type="eggNOG" id="KOG0242">
    <property type="taxonomic scope" value="Eukaryota"/>
</dbReference>
<feature type="region of interest" description="Disordered" evidence="16">
    <location>
        <begin position="1"/>
        <end position="81"/>
    </location>
</feature>
<evidence type="ECO:0000256" key="1">
    <source>
        <dbReference type="ARBA" id="ARBA00004245"/>
    </source>
</evidence>
<dbReference type="Gene3D" id="3.40.850.10">
    <property type="entry name" value="Kinesin motor domain"/>
    <property type="match status" value="1"/>
</dbReference>
<dbReference type="AlphaFoldDB" id="K0KGE2"/>
<name>K0KGE2_WICCF</name>
<feature type="coiled-coil region" evidence="15">
    <location>
        <begin position="470"/>
        <end position="504"/>
    </location>
</feature>
<feature type="binding site" evidence="13">
    <location>
        <begin position="157"/>
        <end position="164"/>
    </location>
    <ligand>
        <name>ATP</name>
        <dbReference type="ChEBI" id="CHEBI:30616"/>
    </ligand>
</feature>
<keyword evidence="2" id="KW-0963">Cytoplasm</keyword>
<evidence type="ECO:0000256" key="7">
    <source>
        <dbReference type="ARBA" id="ARBA00022840"/>
    </source>
</evidence>
<comment type="subcellular location">
    <subcellularLocation>
        <location evidence="1">Cytoplasm</location>
        <location evidence="1">Cytoskeleton</location>
    </subcellularLocation>
</comment>
<dbReference type="GO" id="GO:0008017">
    <property type="term" value="F:microtubule binding"/>
    <property type="evidence" value="ECO:0007669"/>
    <property type="project" value="InterPro"/>
</dbReference>
<evidence type="ECO:0000256" key="12">
    <source>
        <dbReference type="ARBA" id="ARBA00054086"/>
    </source>
</evidence>
<keyword evidence="8 15" id="KW-0175">Coiled coil</keyword>
<dbReference type="HOGENOM" id="CLU_001485_24_1_1"/>